<dbReference type="EMBL" id="UINC01220936">
    <property type="protein sequence ID" value="SVE49066.1"/>
    <property type="molecule type" value="Genomic_DNA"/>
</dbReference>
<protein>
    <recommendedName>
        <fullName evidence="1">Calcineurin-like phosphoesterase domain-containing protein</fullName>
    </recommendedName>
</protein>
<evidence type="ECO:0000259" key="1">
    <source>
        <dbReference type="Pfam" id="PF00149"/>
    </source>
</evidence>
<reference evidence="2" key="1">
    <citation type="submission" date="2018-05" db="EMBL/GenBank/DDBJ databases">
        <authorList>
            <person name="Lanie J.A."/>
            <person name="Ng W.-L."/>
            <person name="Kazmierczak K.M."/>
            <person name="Andrzejewski T.M."/>
            <person name="Davidsen T.M."/>
            <person name="Wayne K.J."/>
            <person name="Tettelin H."/>
            <person name="Glass J.I."/>
            <person name="Rusch D."/>
            <person name="Podicherti R."/>
            <person name="Tsui H.-C.T."/>
            <person name="Winkler M.E."/>
        </authorList>
    </citation>
    <scope>NUCLEOTIDE SEQUENCE</scope>
</reference>
<feature type="non-terminal residue" evidence="2">
    <location>
        <position position="233"/>
    </location>
</feature>
<dbReference type="SUPFAM" id="SSF56300">
    <property type="entry name" value="Metallo-dependent phosphatases"/>
    <property type="match status" value="1"/>
</dbReference>
<proteinExistence type="predicted"/>
<name>A0A383DWZ6_9ZZZZ</name>
<dbReference type="AlphaFoldDB" id="A0A383DWZ6"/>
<dbReference type="InterPro" id="IPR029052">
    <property type="entry name" value="Metallo-depent_PP-like"/>
</dbReference>
<dbReference type="Gene3D" id="3.60.21.10">
    <property type="match status" value="1"/>
</dbReference>
<dbReference type="Pfam" id="PF00149">
    <property type="entry name" value="Metallophos"/>
    <property type="match status" value="1"/>
</dbReference>
<organism evidence="2">
    <name type="scientific">marine metagenome</name>
    <dbReference type="NCBI Taxonomy" id="408172"/>
    <lineage>
        <taxon>unclassified sequences</taxon>
        <taxon>metagenomes</taxon>
        <taxon>ecological metagenomes</taxon>
    </lineage>
</organism>
<evidence type="ECO:0000313" key="2">
    <source>
        <dbReference type="EMBL" id="SVE49066.1"/>
    </source>
</evidence>
<dbReference type="InterPro" id="IPR004843">
    <property type="entry name" value="Calcineurin-like_PHP"/>
</dbReference>
<accession>A0A383DWZ6</accession>
<sequence>VSIPDFLNFDIEYPQEGWEDALGFILGSMKKEAPAFVMVAGDLVMGHWGTSKKEIDQWAEKYYPPWVGRFKDHGLKVYTALGDHEVGDNPWRGKKATAVPFYKDAFRRYLKMPLNGPGHMKGTAFYWRHKNALFISVDVFEKAAGRQGEIAAQVTGRQLAWFKEVLETNRPLVDHIIVMGHTPVLRPVRKFSSSGMLLEKGRNSDFWKTMVSHKVDLYLCGEVHAVTCTRLSG</sequence>
<dbReference type="GO" id="GO:0016787">
    <property type="term" value="F:hydrolase activity"/>
    <property type="evidence" value="ECO:0007669"/>
    <property type="project" value="InterPro"/>
</dbReference>
<feature type="domain" description="Calcineurin-like phosphoesterase" evidence="1">
    <location>
        <begin position="22"/>
        <end position="224"/>
    </location>
</feature>
<feature type="non-terminal residue" evidence="2">
    <location>
        <position position="1"/>
    </location>
</feature>
<gene>
    <name evidence="2" type="ORF">METZ01_LOCUS501920</name>
</gene>